<sequence length="922" mass="99748">MPSSILNLKFKVCTKVASYLEQGQRLENLSWRLWHLQNLIVDTDNAKSKREFKKLSKSMGDKLDKEKGRSIEELEAPDFKLNPAAEKLRQRAEEKERSRLESANHGFGRPLKRMQFTFSVDQPAGSFSDAPGPLSGVRKPDLKPSSQFRDTVHRRRPATRASAAQQAESEKQDHETEPLSLTQLGRKPSPPPESAGDSFASWSGDGSLNAGNNGSDNSALLRFPTLFSSDFGPSALLFPQPSIVTSLSYGEDSASTGNRDAFQIPRPTIELPLDEILKDMARNERSREPDSPDAWSTSPMSGTSDIDMGKHGSPENIPSTVAPAQVSTHSSSTTATPTPSVSRSGKPSLTVRTGSSKGASTTSASPSAGRSTDSSCSTAPGGVKAECSNCGATHTPLWRRGLNDELNCNACGLYCKLHKRPRPKSMRSQHGEGRHQSTPRSENPDTVGEPAQCVNCGTTATPLWRKDDEGKTVCNAFKLHGSSRPISMKSDVIRKRSRHDSRRVGETPSASPGASRRASPSSGGSAERSSPLLGPDSATAQPAYSFSPEDYDFASASASATANASDFGGNTMGISAGSMFSTPGHFDASMFSQSTLFPGPYHPDILQRSFMFGDDGSNNNNAKANNAHGSQEEEDRMSKRRRMSVDSASEPPSSTASYTSYASEASSATTASFSLGFGGNANNNNVFQYSTLNTGSQGGFWHPPMLPQSLDKSPGCFIHPPMLPSEDGSSSGMNFGSSAKDFPMDFLHPPMIPSSGSNGNASSGGNGANNSVNNGGTAPGSGREDDRDLFANYLHPPMVLGEDSPMSHLSALNPHPPMLPPHDYYAHWEQNQDRVQRHGYQHQQQDSSNSGYHRQSDHQQQQQQEQNANPGSYAQHQQHQHQQHQQQQQEHHHHQQQSYYEQYGLARFGAAVAAASHWQSVR</sequence>
<dbReference type="AlphaFoldDB" id="A0A9Q5HU09"/>
<dbReference type="PANTHER" id="PTHR10071">
    <property type="entry name" value="TRANSCRIPTION FACTOR GATA FAMILY MEMBER"/>
    <property type="match status" value="1"/>
</dbReference>
<dbReference type="PRINTS" id="PR00619">
    <property type="entry name" value="GATAZNFINGER"/>
</dbReference>
<evidence type="ECO:0000256" key="1">
    <source>
        <dbReference type="ARBA" id="ARBA00004123"/>
    </source>
</evidence>
<evidence type="ECO:0000256" key="3">
    <source>
        <dbReference type="ARBA" id="ARBA00022771"/>
    </source>
</evidence>
<dbReference type="GO" id="GO:0008270">
    <property type="term" value="F:zinc ion binding"/>
    <property type="evidence" value="ECO:0007669"/>
    <property type="project" value="UniProtKB-KW"/>
</dbReference>
<feature type="region of interest" description="Disordered" evidence="9">
    <location>
        <begin position="835"/>
        <end position="899"/>
    </location>
</feature>
<dbReference type="SMART" id="SM00401">
    <property type="entry name" value="ZnF_GATA"/>
    <property type="match status" value="2"/>
</dbReference>
<dbReference type="SUPFAM" id="SSF57716">
    <property type="entry name" value="Glucocorticoid receptor-like (DNA-binding domain)"/>
    <property type="match status" value="2"/>
</dbReference>
<dbReference type="GO" id="GO:0045944">
    <property type="term" value="P:positive regulation of transcription by RNA polymerase II"/>
    <property type="evidence" value="ECO:0007669"/>
    <property type="project" value="TreeGrafter"/>
</dbReference>
<evidence type="ECO:0000256" key="7">
    <source>
        <dbReference type="ARBA" id="ARBA00023242"/>
    </source>
</evidence>
<keyword evidence="7" id="KW-0539">Nucleus</keyword>
<feature type="compositionally biased region" description="Low complexity" evidence="9">
    <location>
        <begin position="326"/>
        <end position="344"/>
    </location>
</feature>
<comment type="subcellular location">
    <subcellularLocation>
        <location evidence="1">Nucleus</location>
    </subcellularLocation>
</comment>
<evidence type="ECO:0000259" key="10">
    <source>
        <dbReference type="PROSITE" id="PS50114"/>
    </source>
</evidence>
<feature type="compositionally biased region" description="Low complexity" evidence="9">
    <location>
        <begin position="618"/>
        <end position="627"/>
    </location>
</feature>
<name>A0A9Q5HU09_SANBA</name>
<feature type="compositionally biased region" description="Polar residues" evidence="9">
    <location>
        <begin position="294"/>
        <end position="304"/>
    </location>
</feature>
<feature type="compositionally biased region" description="Polar residues" evidence="9">
    <location>
        <begin position="841"/>
        <end position="853"/>
    </location>
</feature>
<feature type="region of interest" description="Disordered" evidence="9">
    <location>
        <begin position="283"/>
        <end position="378"/>
    </location>
</feature>
<feature type="region of interest" description="Disordered" evidence="9">
    <location>
        <begin position="750"/>
        <end position="788"/>
    </location>
</feature>
<dbReference type="PROSITE" id="PS50114">
    <property type="entry name" value="GATA_ZN_FINGER_2"/>
    <property type="match status" value="2"/>
</dbReference>
<accession>A0A9Q5HU09</accession>
<feature type="compositionally biased region" description="Low complexity" evidence="9">
    <location>
        <begin position="353"/>
        <end position="372"/>
    </location>
</feature>
<dbReference type="GO" id="GO:0005634">
    <property type="term" value="C:nucleus"/>
    <property type="evidence" value="ECO:0007669"/>
    <property type="project" value="UniProtKB-SubCell"/>
</dbReference>
<dbReference type="OrthoDB" id="515401at2759"/>
<gene>
    <name evidence="11" type="ORF">A7U60_g7060</name>
</gene>
<evidence type="ECO:0000256" key="9">
    <source>
        <dbReference type="SAM" id="MobiDB-lite"/>
    </source>
</evidence>
<keyword evidence="2" id="KW-0479">Metal-binding</keyword>
<evidence type="ECO:0000256" key="2">
    <source>
        <dbReference type="ARBA" id="ARBA00022723"/>
    </source>
</evidence>
<dbReference type="Pfam" id="PF00320">
    <property type="entry name" value="GATA"/>
    <property type="match status" value="2"/>
</dbReference>
<dbReference type="Pfam" id="PF08550">
    <property type="entry name" value="GATA_AreA"/>
    <property type="match status" value="1"/>
</dbReference>
<dbReference type="PANTHER" id="PTHR10071:SF281">
    <property type="entry name" value="BOX A-BINDING FACTOR-RELATED"/>
    <property type="match status" value="1"/>
</dbReference>
<feature type="compositionally biased region" description="Basic and acidic residues" evidence="9">
    <location>
        <begin position="59"/>
        <end position="72"/>
    </location>
</feature>
<dbReference type="InterPro" id="IPR013088">
    <property type="entry name" value="Znf_NHR/GATA"/>
</dbReference>
<evidence type="ECO:0000256" key="4">
    <source>
        <dbReference type="ARBA" id="ARBA00022833"/>
    </source>
</evidence>
<evidence type="ECO:0000313" key="12">
    <source>
        <dbReference type="Proteomes" id="UP000757232"/>
    </source>
</evidence>
<dbReference type="Proteomes" id="UP000757232">
    <property type="component" value="Unassembled WGS sequence"/>
</dbReference>
<feature type="region of interest" description="Disordered" evidence="9">
    <location>
        <begin position="248"/>
        <end position="267"/>
    </location>
</feature>
<dbReference type="InterPro" id="IPR013860">
    <property type="entry name" value="AreA_GATA"/>
</dbReference>
<feature type="region of interest" description="Disordered" evidence="9">
    <location>
        <begin position="59"/>
        <end position="108"/>
    </location>
</feature>
<dbReference type="GO" id="GO:0000122">
    <property type="term" value="P:negative regulation of transcription by RNA polymerase II"/>
    <property type="evidence" value="ECO:0007669"/>
    <property type="project" value="TreeGrafter"/>
</dbReference>
<evidence type="ECO:0000313" key="11">
    <source>
        <dbReference type="EMBL" id="OCB85926.1"/>
    </source>
</evidence>
<feature type="compositionally biased region" description="Low complexity" evidence="9">
    <location>
        <begin position="647"/>
        <end position="658"/>
    </location>
</feature>
<keyword evidence="6" id="KW-0804">Transcription</keyword>
<dbReference type="CDD" id="cd00202">
    <property type="entry name" value="ZnF_GATA"/>
    <property type="match status" value="2"/>
</dbReference>
<dbReference type="GO" id="GO:0000978">
    <property type="term" value="F:RNA polymerase II cis-regulatory region sequence-specific DNA binding"/>
    <property type="evidence" value="ECO:0007669"/>
    <property type="project" value="TreeGrafter"/>
</dbReference>
<feature type="compositionally biased region" description="Basic and acidic residues" evidence="9">
    <location>
        <begin position="86"/>
        <end position="102"/>
    </location>
</feature>
<feature type="compositionally biased region" description="Low complexity" evidence="9">
    <location>
        <begin position="508"/>
        <end position="531"/>
    </location>
</feature>
<evidence type="ECO:0000256" key="6">
    <source>
        <dbReference type="ARBA" id="ARBA00023163"/>
    </source>
</evidence>
<keyword evidence="3 8" id="KW-0863">Zinc-finger</keyword>
<keyword evidence="5" id="KW-0805">Transcription regulation</keyword>
<feature type="region of interest" description="Disordered" evidence="9">
    <location>
        <begin position="421"/>
        <end position="451"/>
    </location>
</feature>
<feature type="compositionally biased region" description="Polar residues" evidence="9">
    <location>
        <begin position="248"/>
        <end position="258"/>
    </location>
</feature>
<feature type="region of interest" description="Disordered" evidence="9">
    <location>
        <begin position="122"/>
        <end position="210"/>
    </location>
</feature>
<keyword evidence="12" id="KW-1185">Reference proteome</keyword>
<feature type="region of interest" description="Disordered" evidence="9">
    <location>
        <begin position="608"/>
        <end position="658"/>
    </location>
</feature>
<keyword evidence="4" id="KW-0862">Zinc</keyword>
<feature type="domain" description="GATA-type" evidence="10">
    <location>
        <begin position="447"/>
        <end position="496"/>
    </location>
</feature>
<evidence type="ECO:0000256" key="5">
    <source>
        <dbReference type="ARBA" id="ARBA00023015"/>
    </source>
</evidence>
<feature type="compositionally biased region" description="Basic and acidic residues" evidence="9">
    <location>
        <begin position="168"/>
        <end position="177"/>
    </location>
</feature>
<protein>
    <recommendedName>
        <fullName evidence="10">GATA-type domain-containing protein</fullName>
    </recommendedName>
</protein>
<reference evidence="11" key="1">
    <citation type="submission" date="2016-06" db="EMBL/GenBank/DDBJ databases">
        <title>Draft Genome sequence of the fungus Inonotus baumii.</title>
        <authorList>
            <person name="Zhu H."/>
            <person name="Lin W."/>
        </authorList>
    </citation>
    <scope>NUCLEOTIDE SEQUENCE</scope>
    <source>
        <strain evidence="11">821</strain>
    </source>
</reference>
<dbReference type="Gene3D" id="3.30.50.10">
    <property type="entry name" value="Erythroid Transcription Factor GATA-1, subunit A"/>
    <property type="match status" value="2"/>
</dbReference>
<feature type="region of interest" description="Disordered" evidence="9">
    <location>
        <begin position="486"/>
        <end position="545"/>
    </location>
</feature>
<dbReference type="EMBL" id="LNZH02000206">
    <property type="protein sequence ID" value="OCB85926.1"/>
    <property type="molecule type" value="Genomic_DNA"/>
</dbReference>
<dbReference type="GO" id="GO:0000981">
    <property type="term" value="F:DNA-binding transcription factor activity, RNA polymerase II-specific"/>
    <property type="evidence" value="ECO:0007669"/>
    <property type="project" value="TreeGrafter"/>
</dbReference>
<evidence type="ECO:0000256" key="8">
    <source>
        <dbReference type="PROSITE-ProRule" id="PRU00094"/>
    </source>
</evidence>
<proteinExistence type="predicted"/>
<organism evidence="11 12">
    <name type="scientific">Sanghuangporus baumii</name>
    <name type="common">Phellinus baumii</name>
    <dbReference type="NCBI Taxonomy" id="108892"/>
    <lineage>
        <taxon>Eukaryota</taxon>
        <taxon>Fungi</taxon>
        <taxon>Dikarya</taxon>
        <taxon>Basidiomycota</taxon>
        <taxon>Agaricomycotina</taxon>
        <taxon>Agaricomycetes</taxon>
        <taxon>Hymenochaetales</taxon>
        <taxon>Hymenochaetaceae</taxon>
        <taxon>Sanghuangporus</taxon>
    </lineage>
</organism>
<dbReference type="InterPro" id="IPR039355">
    <property type="entry name" value="Transcription_factor_GATA"/>
</dbReference>
<comment type="caution">
    <text evidence="11">The sequence shown here is derived from an EMBL/GenBank/DDBJ whole genome shotgun (WGS) entry which is preliminary data.</text>
</comment>
<feature type="domain" description="GATA-type" evidence="10">
    <location>
        <begin position="386"/>
        <end position="434"/>
    </location>
</feature>
<feature type="compositionally biased region" description="Polar residues" evidence="9">
    <location>
        <begin position="200"/>
        <end position="210"/>
    </location>
</feature>
<dbReference type="InterPro" id="IPR000679">
    <property type="entry name" value="Znf_GATA"/>
</dbReference>